<evidence type="ECO:0000313" key="2">
    <source>
        <dbReference type="EMBL" id="THG35714.1"/>
    </source>
</evidence>
<keyword evidence="1" id="KW-0812">Transmembrane</keyword>
<dbReference type="Proteomes" id="UP000307380">
    <property type="component" value="Unassembled WGS sequence"/>
</dbReference>
<feature type="transmembrane region" description="Helical" evidence="1">
    <location>
        <begin position="332"/>
        <end position="355"/>
    </location>
</feature>
<protein>
    <submittedName>
        <fullName evidence="2">Low temperature requirement protein A</fullName>
    </submittedName>
</protein>
<dbReference type="OrthoDB" id="7698234at2"/>
<dbReference type="EMBL" id="SSSN01000003">
    <property type="protein sequence ID" value="THG35714.1"/>
    <property type="molecule type" value="Genomic_DNA"/>
</dbReference>
<feature type="transmembrane region" description="Helical" evidence="1">
    <location>
        <begin position="109"/>
        <end position="128"/>
    </location>
</feature>
<feature type="transmembrane region" description="Helical" evidence="1">
    <location>
        <begin position="293"/>
        <end position="320"/>
    </location>
</feature>
<reference evidence="2 3" key="1">
    <citation type="submission" date="2019-04" db="EMBL/GenBank/DDBJ databases">
        <authorList>
            <person name="Jiang L."/>
        </authorList>
    </citation>
    <scope>NUCLEOTIDE SEQUENCE [LARGE SCALE GENOMIC DNA]</scope>
    <source>
        <strain evidence="2 3">YIM 131861</strain>
    </source>
</reference>
<feature type="transmembrane region" description="Helical" evidence="1">
    <location>
        <begin position="134"/>
        <end position="152"/>
    </location>
</feature>
<keyword evidence="3" id="KW-1185">Reference proteome</keyword>
<feature type="transmembrane region" description="Helical" evidence="1">
    <location>
        <begin position="191"/>
        <end position="210"/>
    </location>
</feature>
<keyword evidence="1" id="KW-0472">Membrane</keyword>
<feature type="transmembrane region" description="Helical" evidence="1">
    <location>
        <begin position="254"/>
        <end position="272"/>
    </location>
</feature>
<feature type="transmembrane region" description="Helical" evidence="1">
    <location>
        <begin position="386"/>
        <end position="406"/>
    </location>
</feature>
<gene>
    <name evidence="2" type="ORF">E6C70_06690</name>
</gene>
<evidence type="ECO:0000313" key="3">
    <source>
        <dbReference type="Proteomes" id="UP000307380"/>
    </source>
</evidence>
<accession>A0A4S4FYL1</accession>
<dbReference type="PANTHER" id="PTHR36840">
    <property type="entry name" value="BLL5714 PROTEIN"/>
    <property type="match status" value="1"/>
</dbReference>
<sequence>MWASTSVCTPSQARSRRSRERCPEVHSVTSGEGGLRFFRDAGYRADGLELFFDLVFVLCVANMTRILRDDVSWTSALVFVALFVPVWWAWIGVTFYLDRFPADDNPTRALILVAAAGAGLMALAVPAATDLQQLEFAFGYALVRAMLAWLYLRARRVSPDGGTFARRYATGFGIVAALWLASMLVPGPARVIVWVVAMVIDISVPSIAGRRGRLLPVDREHLPGRMGSFVIIVIGESMITTASLTDGRALNPSMGLVLAEGFVLAAALWWGFYDRGAWRRRYEALAGDASGRLAMVVCAYLHFPLVIGISAAAAGVQAALLHPTAAIPESAAIVLAAGCALYLLSMNVMAAVLGIGRRESLTVPRIALVAALAVVAVLGVTQRWTAPAYLAAIAIILLCHIALNLVRARATPVGGPSTIADR</sequence>
<dbReference type="Pfam" id="PF06772">
    <property type="entry name" value="LtrA"/>
    <property type="match status" value="1"/>
</dbReference>
<name>A0A4S4FYL1_9MICO</name>
<comment type="caution">
    <text evidence="2">The sequence shown here is derived from an EMBL/GenBank/DDBJ whole genome shotgun (WGS) entry which is preliminary data.</text>
</comment>
<proteinExistence type="predicted"/>
<feature type="transmembrane region" description="Helical" evidence="1">
    <location>
        <begin position="222"/>
        <end position="242"/>
    </location>
</feature>
<organism evidence="2 3">
    <name type="scientific">Orlajensenia flava</name>
    <dbReference type="NCBI Taxonomy" id="2565934"/>
    <lineage>
        <taxon>Bacteria</taxon>
        <taxon>Bacillati</taxon>
        <taxon>Actinomycetota</taxon>
        <taxon>Actinomycetes</taxon>
        <taxon>Micrococcales</taxon>
        <taxon>Microbacteriaceae</taxon>
        <taxon>Orlajensenia</taxon>
    </lineage>
</organism>
<dbReference type="AlphaFoldDB" id="A0A4S4FYL1"/>
<dbReference type="PANTHER" id="PTHR36840:SF1">
    <property type="entry name" value="BLL5714 PROTEIN"/>
    <property type="match status" value="1"/>
</dbReference>
<feature type="transmembrane region" description="Helical" evidence="1">
    <location>
        <begin position="362"/>
        <end position="380"/>
    </location>
</feature>
<keyword evidence="1" id="KW-1133">Transmembrane helix</keyword>
<dbReference type="InterPro" id="IPR010640">
    <property type="entry name" value="Low_temperature_requirement_A"/>
</dbReference>
<feature type="transmembrane region" description="Helical" evidence="1">
    <location>
        <begin position="164"/>
        <end position="185"/>
    </location>
</feature>
<evidence type="ECO:0000256" key="1">
    <source>
        <dbReference type="SAM" id="Phobius"/>
    </source>
</evidence>
<feature type="transmembrane region" description="Helical" evidence="1">
    <location>
        <begin position="73"/>
        <end position="97"/>
    </location>
</feature>